<feature type="region of interest" description="Disordered" evidence="1">
    <location>
        <begin position="127"/>
        <end position="164"/>
    </location>
</feature>
<comment type="caution">
    <text evidence="2">The sequence shown here is derived from an EMBL/GenBank/DDBJ whole genome shotgun (WGS) entry which is preliminary data.</text>
</comment>
<evidence type="ECO:0000313" key="2">
    <source>
        <dbReference type="EMBL" id="HJB90595.1"/>
    </source>
</evidence>
<evidence type="ECO:0000313" key="3">
    <source>
        <dbReference type="Proteomes" id="UP000886883"/>
    </source>
</evidence>
<accession>A0A9D2MS31</accession>
<name>A0A9D2MS31_9FIRM</name>
<protein>
    <submittedName>
        <fullName evidence="2">Uncharacterized protein</fullName>
    </submittedName>
</protein>
<evidence type="ECO:0000256" key="1">
    <source>
        <dbReference type="SAM" id="MobiDB-lite"/>
    </source>
</evidence>
<reference evidence="2" key="1">
    <citation type="journal article" date="2021" name="PeerJ">
        <title>Extensive microbial diversity within the chicken gut microbiome revealed by metagenomics and culture.</title>
        <authorList>
            <person name="Gilroy R."/>
            <person name="Ravi A."/>
            <person name="Getino M."/>
            <person name="Pursley I."/>
            <person name="Horton D.L."/>
            <person name="Alikhan N.F."/>
            <person name="Baker D."/>
            <person name="Gharbi K."/>
            <person name="Hall N."/>
            <person name="Watson M."/>
            <person name="Adriaenssens E.M."/>
            <person name="Foster-Nyarko E."/>
            <person name="Jarju S."/>
            <person name="Secka A."/>
            <person name="Antonio M."/>
            <person name="Oren A."/>
            <person name="Chaudhuri R.R."/>
            <person name="La Ragione R."/>
            <person name="Hildebrand F."/>
            <person name="Pallen M.J."/>
        </authorList>
    </citation>
    <scope>NUCLEOTIDE SEQUENCE</scope>
    <source>
        <strain evidence="2">USAMLcec3-2134</strain>
    </source>
</reference>
<dbReference type="EMBL" id="DWXE01000011">
    <property type="protein sequence ID" value="HJB90595.1"/>
    <property type="molecule type" value="Genomic_DNA"/>
</dbReference>
<dbReference type="Proteomes" id="UP000886883">
    <property type="component" value="Unassembled WGS sequence"/>
</dbReference>
<sequence>MECRMTVVQALEERDLLIKRIAKYTRQAKFVDLIGSGSAVTWGQRMAPADFAAGAEGTLQRIRDLSARYDRLTEAVLASNASVWLDTSRGRMTVAAAVALRNRLRGNGPCGDMADFEGKLIRQMRDQYEEADRARRQKNASARKNGDDLKGRKGKSGRAEAAGRPGISIAMAQESAGERLRLCDPLEILRRADGMEEEREEFLVELETGIRISNATTYVTV</sequence>
<organism evidence="2 3">
    <name type="scientific">Candidatus Eisenbergiella merdigallinarum</name>
    <dbReference type="NCBI Taxonomy" id="2838552"/>
    <lineage>
        <taxon>Bacteria</taxon>
        <taxon>Bacillati</taxon>
        <taxon>Bacillota</taxon>
        <taxon>Clostridia</taxon>
        <taxon>Lachnospirales</taxon>
        <taxon>Lachnospiraceae</taxon>
        <taxon>Eisenbergiella</taxon>
    </lineage>
</organism>
<reference evidence="2" key="2">
    <citation type="submission" date="2021-04" db="EMBL/GenBank/DDBJ databases">
        <authorList>
            <person name="Gilroy R."/>
        </authorList>
    </citation>
    <scope>NUCLEOTIDE SEQUENCE</scope>
    <source>
        <strain evidence="2">USAMLcec3-2134</strain>
    </source>
</reference>
<proteinExistence type="predicted"/>
<gene>
    <name evidence="2" type="ORF">H9763_03890</name>
</gene>
<dbReference type="AlphaFoldDB" id="A0A9D2MS31"/>